<gene>
    <name evidence="1" type="ORF">GAK29_04944</name>
</gene>
<accession>A0A833UM65</accession>
<dbReference type="Proteomes" id="UP000490535">
    <property type="component" value="Unassembled WGS sequence"/>
</dbReference>
<protein>
    <submittedName>
        <fullName evidence="1">Uncharacterized protein</fullName>
    </submittedName>
</protein>
<evidence type="ECO:0000313" key="2">
    <source>
        <dbReference type="Proteomes" id="UP000490535"/>
    </source>
</evidence>
<dbReference type="AlphaFoldDB" id="A0A833UM65"/>
<evidence type="ECO:0000313" key="1">
    <source>
        <dbReference type="EMBL" id="KAF1011603.1"/>
    </source>
</evidence>
<dbReference type="EMBL" id="WNDP01000285">
    <property type="protein sequence ID" value="KAF1011603.1"/>
    <property type="molecule type" value="Genomic_DNA"/>
</dbReference>
<name>A0A833UM65_ACIBZ</name>
<comment type="caution">
    <text evidence="1">The sequence shown here is derived from an EMBL/GenBank/DDBJ whole genome shotgun (WGS) entry which is preliminary data.</text>
</comment>
<organism evidence="1 2">
    <name type="scientific">Acinetobacter bereziniae</name>
    <name type="common">Acinetobacter genomosp. 10</name>
    <dbReference type="NCBI Taxonomy" id="106648"/>
    <lineage>
        <taxon>Bacteria</taxon>
        <taxon>Pseudomonadati</taxon>
        <taxon>Pseudomonadota</taxon>
        <taxon>Gammaproteobacteria</taxon>
        <taxon>Moraxellales</taxon>
        <taxon>Moraxellaceae</taxon>
        <taxon>Acinetobacter</taxon>
    </lineage>
</organism>
<sequence length="80" mass="9944">MTYYQIMLNLYNKDDPKVQCNIWANYDKNGFFIKLTNLYGEELPNIINNEIYVKNNTWVLKDHFFKLYHHYNYLKKDYYS</sequence>
<reference evidence="2" key="1">
    <citation type="journal article" date="2020" name="MBio">
        <title>Horizontal gene transfer to a defensive symbiont with a reduced genome amongst a multipartite beetle microbiome.</title>
        <authorList>
            <person name="Waterworth S.C."/>
            <person name="Florez L.V."/>
            <person name="Rees E.R."/>
            <person name="Hertweck C."/>
            <person name="Kaltenpoth M."/>
            <person name="Kwan J.C."/>
        </authorList>
    </citation>
    <scope>NUCLEOTIDE SEQUENCE [LARGE SCALE GENOMIC DNA]</scope>
</reference>
<proteinExistence type="predicted"/>